<accession>A0A1E3PEN4</accession>
<evidence type="ECO:0000313" key="2">
    <source>
        <dbReference type="EMBL" id="ODQ63664.1"/>
    </source>
</evidence>
<dbReference type="InterPro" id="IPR013154">
    <property type="entry name" value="ADH-like_N"/>
</dbReference>
<dbReference type="STRING" id="857566.A0A1E3PEN4"/>
<dbReference type="Gene3D" id="3.40.50.720">
    <property type="entry name" value="NAD(P)-binding Rossmann-like Domain"/>
    <property type="match status" value="1"/>
</dbReference>
<dbReference type="OrthoDB" id="9992527at2759"/>
<dbReference type="AlphaFoldDB" id="A0A1E3PEN4"/>
<dbReference type="EMBL" id="KV454414">
    <property type="protein sequence ID" value="ODQ63664.1"/>
    <property type="molecule type" value="Genomic_DNA"/>
</dbReference>
<dbReference type="InterPro" id="IPR011032">
    <property type="entry name" value="GroES-like_sf"/>
</dbReference>
<reference evidence="2 3" key="1">
    <citation type="journal article" date="2016" name="Proc. Natl. Acad. Sci. U.S.A.">
        <title>Comparative genomics of biotechnologically important yeasts.</title>
        <authorList>
            <person name="Riley R."/>
            <person name="Haridas S."/>
            <person name="Wolfe K.H."/>
            <person name="Lopes M.R."/>
            <person name="Hittinger C.T."/>
            <person name="Goeker M."/>
            <person name="Salamov A.A."/>
            <person name="Wisecaver J.H."/>
            <person name="Long T.M."/>
            <person name="Calvey C.H."/>
            <person name="Aerts A.L."/>
            <person name="Barry K.W."/>
            <person name="Choi C."/>
            <person name="Clum A."/>
            <person name="Coughlan A.Y."/>
            <person name="Deshpande S."/>
            <person name="Douglass A.P."/>
            <person name="Hanson S.J."/>
            <person name="Klenk H.-P."/>
            <person name="LaButti K.M."/>
            <person name="Lapidus A."/>
            <person name="Lindquist E.A."/>
            <person name="Lipzen A.M."/>
            <person name="Meier-Kolthoff J.P."/>
            <person name="Ohm R.A."/>
            <person name="Otillar R.P."/>
            <person name="Pangilinan J.L."/>
            <person name="Peng Y."/>
            <person name="Rokas A."/>
            <person name="Rosa C.A."/>
            <person name="Scheuner C."/>
            <person name="Sibirny A.A."/>
            <person name="Slot J.C."/>
            <person name="Stielow J.B."/>
            <person name="Sun H."/>
            <person name="Kurtzman C.P."/>
            <person name="Blackwell M."/>
            <person name="Grigoriev I.V."/>
            <person name="Jeffries T.W."/>
        </authorList>
    </citation>
    <scope>NUCLEOTIDE SEQUENCE [LARGE SCALE GENOMIC DNA]</scope>
    <source>
        <strain evidence="2 3">DSM 6958</strain>
    </source>
</reference>
<dbReference type="Gene3D" id="3.90.180.10">
    <property type="entry name" value="Medium-chain alcohol dehydrogenases, catalytic domain"/>
    <property type="match status" value="1"/>
</dbReference>
<dbReference type="SUPFAM" id="SSF51735">
    <property type="entry name" value="NAD(P)-binding Rossmann-fold domains"/>
    <property type="match status" value="1"/>
</dbReference>
<dbReference type="SMART" id="SM00829">
    <property type="entry name" value="PKS_ER"/>
    <property type="match status" value="1"/>
</dbReference>
<evidence type="ECO:0000259" key="1">
    <source>
        <dbReference type="SMART" id="SM00829"/>
    </source>
</evidence>
<dbReference type="InterPro" id="IPR047122">
    <property type="entry name" value="Trans-enoyl_RdTase-like"/>
</dbReference>
<dbReference type="PANTHER" id="PTHR45348">
    <property type="entry name" value="HYPOTHETICAL OXIDOREDUCTASE (EUROFUNG)"/>
    <property type="match status" value="1"/>
</dbReference>
<evidence type="ECO:0000313" key="3">
    <source>
        <dbReference type="Proteomes" id="UP000095009"/>
    </source>
</evidence>
<dbReference type="InterPro" id="IPR013149">
    <property type="entry name" value="ADH-like_C"/>
</dbReference>
<keyword evidence="3" id="KW-1185">Reference proteome</keyword>
<dbReference type="PANTHER" id="PTHR45348:SF2">
    <property type="entry name" value="ZINC-TYPE ALCOHOL DEHYDROGENASE-LIKE PROTEIN C2E1P3.01"/>
    <property type="match status" value="1"/>
</dbReference>
<gene>
    <name evidence="2" type="ORF">NADFUDRAFT_84287</name>
</gene>
<name>A0A1E3PEN4_9ASCO</name>
<organism evidence="2 3">
    <name type="scientific">Nadsonia fulvescens var. elongata DSM 6958</name>
    <dbReference type="NCBI Taxonomy" id="857566"/>
    <lineage>
        <taxon>Eukaryota</taxon>
        <taxon>Fungi</taxon>
        <taxon>Dikarya</taxon>
        <taxon>Ascomycota</taxon>
        <taxon>Saccharomycotina</taxon>
        <taxon>Dipodascomycetes</taxon>
        <taxon>Dipodascales</taxon>
        <taxon>Dipodascales incertae sedis</taxon>
        <taxon>Nadsonia</taxon>
    </lineage>
</organism>
<dbReference type="Pfam" id="PF08240">
    <property type="entry name" value="ADH_N"/>
    <property type="match status" value="1"/>
</dbReference>
<dbReference type="InterPro" id="IPR036291">
    <property type="entry name" value="NAD(P)-bd_dom_sf"/>
</dbReference>
<dbReference type="GO" id="GO:0016651">
    <property type="term" value="F:oxidoreductase activity, acting on NAD(P)H"/>
    <property type="evidence" value="ECO:0007669"/>
    <property type="project" value="InterPro"/>
</dbReference>
<dbReference type="InterPro" id="IPR020843">
    <property type="entry name" value="ER"/>
</dbReference>
<proteinExistence type="predicted"/>
<dbReference type="Proteomes" id="UP000095009">
    <property type="component" value="Unassembled WGS sequence"/>
</dbReference>
<protein>
    <submittedName>
        <fullName evidence="2">GroES-like protein</fullName>
    </submittedName>
</protein>
<feature type="domain" description="Enoyl reductase (ER)" evidence="1">
    <location>
        <begin position="10"/>
        <end position="304"/>
    </location>
</feature>
<dbReference type="CDD" id="cd08249">
    <property type="entry name" value="enoyl_reductase_like"/>
    <property type="match status" value="1"/>
</dbReference>
<sequence>MSLPSYQKAAVIEGTELVIKKNAFIPSFEKNEVLVKVIAASVNPTDWKHIDYGSGKTQGSVSGCDYAGIIVSMGEEVEAKGDLNLGDHVYGVVHGSSLERRNNGAFAEFVAASPLVLIKAAKPLKTIAKGQENIPSGPVETFEGASTLGVALTTIAITFSYYFKFDFSKKPLEDDFLLIWGGSSSVGQIALQFAKIYGIKVIVVASAKNHHHLKSLGADHLVDYHDADAVEQIKALGKNHIKFGFDTISLPQTNQKVHSAVSENATTNSLLPFNPKDLEDYRSDVDITVTLAYLAWGKNTKVPFPWMETDENGAAVSNPGFPEACKTFFKVASKALNEGSVKHIPITVLPKGLNSLNEAFDLLRHDKISSGKLTVRIEDSA</sequence>
<dbReference type="Pfam" id="PF00107">
    <property type="entry name" value="ADH_zinc_N"/>
    <property type="match status" value="1"/>
</dbReference>
<dbReference type="SUPFAM" id="SSF50129">
    <property type="entry name" value="GroES-like"/>
    <property type="match status" value="1"/>
</dbReference>